<dbReference type="PRINTS" id="PR00364">
    <property type="entry name" value="DISEASERSIST"/>
</dbReference>
<dbReference type="GO" id="GO:0016887">
    <property type="term" value="F:ATP hydrolysis activity"/>
    <property type="evidence" value="ECO:0007669"/>
    <property type="project" value="InterPro"/>
</dbReference>
<dbReference type="OrthoDB" id="9780149at2"/>
<dbReference type="NCBIfam" id="TIGR03015">
    <property type="entry name" value="pepcterm_ATPase"/>
    <property type="match status" value="1"/>
</dbReference>
<comment type="caution">
    <text evidence="3">The sequence shown here is derived from an EMBL/GenBank/DDBJ whole genome shotgun (WGS) entry which is preliminary data.</text>
</comment>
<dbReference type="InterPro" id="IPR003593">
    <property type="entry name" value="AAA+_ATPase"/>
</dbReference>
<protein>
    <submittedName>
        <fullName evidence="3">General secretion pathway protein GspA</fullName>
    </submittedName>
</protein>
<feature type="compositionally biased region" description="Low complexity" evidence="1">
    <location>
        <begin position="270"/>
        <end position="281"/>
    </location>
</feature>
<evidence type="ECO:0000256" key="1">
    <source>
        <dbReference type="SAM" id="MobiDB-lite"/>
    </source>
</evidence>
<dbReference type="RefSeq" id="WP_084711871.1">
    <property type="nucleotide sequence ID" value="NZ_AP024853.1"/>
</dbReference>
<dbReference type="PANTHER" id="PTHR35894:SF1">
    <property type="entry name" value="PHOSPHORIBULOKINASE _ URIDINE KINASE FAMILY"/>
    <property type="match status" value="1"/>
</dbReference>
<dbReference type="SUPFAM" id="SSF52540">
    <property type="entry name" value="P-loop containing nucleoside triphosphate hydrolases"/>
    <property type="match status" value="1"/>
</dbReference>
<evidence type="ECO:0000259" key="2">
    <source>
        <dbReference type="SMART" id="SM00382"/>
    </source>
</evidence>
<gene>
    <name evidence="3" type="ORF">C9I94_23310</name>
</gene>
<dbReference type="SMART" id="SM00382">
    <property type="entry name" value="AAA"/>
    <property type="match status" value="1"/>
</dbReference>
<reference evidence="3 4" key="1">
    <citation type="submission" date="2018-01" db="EMBL/GenBank/DDBJ databases">
        <title>Whole genome sequencing of Histamine producing bacteria.</title>
        <authorList>
            <person name="Butler K."/>
        </authorList>
    </citation>
    <scope>NUCLEOTIDE SEQUENCE [LARGE SCALE GENOMIC DNA]</scope>
    <source>
        <strain evidence="3 4">DSM 24669</strain>
    </source>
</reference>
<feature type="compositionally biased region" description="Polar residues" evidence="1">
    <location>
        <begin position="282"/>
        <end position="302"/>
    </location>
</feature>
<accession>A0A2T3NU14</accession>
<sequence>MYESHFGLTDKPFKLSPDPRFFFASPHHDKAVSYLQYGLSQGEGFIVITGPIGTGKTTLARNLLALIDDSIVAVQIATTRLSPDELVRLVAAKFNLEVEGLNKADILKKLETYLLQLHSQGKRALLIVDEAQNLPAETVEELRMLSNFQLDDQPLIQSFLLGQEELKGIIELPEMEQFRQRIIASCHLQPFNEEQTRDYIKHRLLQVGWDGHPELDNAIFEKIASYTGGIPRKINIFADRLFLYAFMADLAVITLDDISQVIEEMGGELSGSLSTSTASDSNQEVASTAQGHKSPQNDVQNSDHQFAHTDALKTLNEVSTVLENVIQRKISTIRQLDKMIRQKRKYLSEGDSNRLAKDSRDSFGDRVLDENDEAVESPLKKKHWFKALMKTHS</sequence>
<dbReference type="InterPro" id="IPR052026">
    <property type="entry name" value="ExeA_AAA_ATPase_DNA-bind"/>
</dbReference>
<dbReference type="InterPro" id="IPR017466">
    <property type="entry name" value="XrtA-assoc_ATPase-like"/>
</dbReference>
<evidence type="ECO:0000313" key="3">
    <source>
        <dbReference type="EMBL" id="PSW19738.1"/>
    </source>
</evidence>
<organism evidence="3 4">
    <name type="scientific">Photobacterium swingsii</name>
    <dbReference type="NCBI Taxonomy" id="680026"/>
    <lineage>
        <taxon>Bacteria</taxon>
        <taxon>Pseudomonadati</taxon>
        <taxon>Pseudomonadota</taxon>
        <taxon>Gammaproteobacteria</taxon>
        <taxon>Vibrionales</taxon>
        <taxon>Vibrionaceae</taxon>
        <taxon>Photobacterium</taxon>
    </lineage>
</organism>
<feature type="region of interest" description="Disordered" evidence="1">
    <location>
        <begin position="270"/>
        <end position="302"/>
    </location>
</feature>
<dbReference type="InterPro" id="IPR027417">
    <property type="entry name" value="P-loop_NTPase"/>
</dbReference>
<dbReference type="Pfam" id="PF13401">
    <property type="entry name" value="AAA_22"/>
    <property type="match status" value="1"/>
</dbReference>
<dbReference type="Gene3D" id="3.40.50.300">
    <property type="entry name" value="P-loop containing nucleotide triphosphate hydrolases"/>
    <property type="match status" value="1"/>
</dbReference>
<proteinExistence type="predicted"/>
<dbReference type="EMBL" id="PYLZ01000019">
    <property type="protein sequence ID" value="PSW19738.1"/>
    <property type="molecule type" value="Genomic_DNA"/>
</dbReference>
<evidence type="ECO:0000313" key="4">
    <source>
        <dbReference type="Proteomes" id="UP000240481"/>
    </source>
</evidence>
<feature type="domain" description="AAA+ ATPase" evidence="2">
    <location>
        <begin position="42"/>
        <end position="211"/>
    </location>
</feature>
<dbReference type="Proteomes" id="UP000240481">
    <property type="component" value="Unassembled WGS sequence"/>
</dbReference>
<dbReference type="InterPro" id="IPR049945">
    <property type="entry name" value="AAA_22"/>
</dbReference>
<keyword evidence="4" id="KW-1185">Reference proteome</keyword>
<dbReference type="AlphaFoldDB" id="A0A2T3NU14"/>
<dbReference type="PANTHER" id="PTHR35894">
    <property type="entry name" value="GENERAL SECRETION PATHWAY PROTEIN A-RELATED"/>
    <property type="match status" value="1"/>
</dbReference>
<name>A0A2T3NU14_9GAMM</name>